<comment type="caution">
    <text evidence="2">The sequence shown here is derived from an EMBL/GenBank/DDBJ whole genome shotgun (WGS) entry which is preliminary data.</text>
</comment>
<dbReference type="Proteomes" id="UP000028073">
    <property type="component" value="Unassembled WGS sequence"/>
</dbReference>
<organism evidence="2 3">
    <name type="scientific">Endozoicomonas numazuensis</name>
    <dbReference type="NCBI Taxonomy" id="1137799"/>
    <lineage>
        <taxon>Bacteria</taxon>
        <taxon>Pseudomonadati</taxon>
        <taxon>Pseudomonadota</taxon>
        <taxon>Gammaproteobacteria</taxon>
        <taxon>Oceanospirillales</taxon>
        <taxon>Endozoicomonadaceae</taxon>
        <taxon>Endozoicomonas</taxon>
    </lineage>
</organism>
<dbReference type="eggNOG" id="ENOG502Z7HQ">
    <property type="taxonomic scope" value="Bacteria"/>
</dbReference>
<dbReference type="InterPro" id="IPR010752">
    <property type="entry name" value="DUF1329"/>
</dbReference>
<gene>
    <name evidence="2" type="ORF">GZ78_07745</name>
</gene>
<evidence type="ECO:0000313" key="2">
    <source>
        <dbReference type="EMBL" id="KEQ19751.1"/>
    </source>
</evidence>
<feature type="signal peptide" evidence="1">
    <location>
        <begin position="1"/>
        <end position="25"/>
    </location>
</feature>
<keyword evidence="1" id="KW-0732">Signal</keyword>
<accession>A0A081NMS8</accession>
<dbReference type="EMBL" id="JOKH01000001">
    <property type="protein sequence ID" value="KEQ19751.1"/>
    <property type="molecule type" value="Genomic_DNA"/>
</dbReference>
<evidence type="ECO:0000256" key="1">
    <source>
        <dbReference type="SAM" id="SignalP"/>
    </source>
</evidence>
<sequence>MIRTVLAAPVLVACAAVAFALNANAKVTPEEAKRLDSELTPMGAIRAGNEQGTIPAWNPDFKPPEGYVPGDRYPDPYANEKPILTITKENYREHQDKLSPGLAAMFRMYPRTFKMNVYPSHRDGGYSDFIVKNTRLNATRAEVVSGGNGIENAFGGSPFPIPKTGMEVVWNMTVAAGPLYRESTTHDVMVYRNGRHLVGRNTVIRLTPYFDPELNLKSYEDQELPRLLQINLSHAPSRDKGKSTLVHEFLNRDESPRAAWSYTPGVRRVRRAPTISYDTPQGLGKIRTTDSSYGFNGNVDKYDWTLVGKKEMYIPYNSYKFEQEGAEFKELLPKGHPNPEFMRYELHRVLVLEANLKKGERNVYKKRQFFIDEDTWLPILIDQYDNRGTLWRTSLQNSINMYDLPGIQRRTMFYFDLISREYLANEVYNREEQQPVNENAKQVSYFTPGTLRKLGVR</sequence>
<reference evidence="2 3" key="1">
    <citation type="submission" date="2014-06" db="EMBL/GenBank/DDBJ databases">
        <title>Whole Genome Sequences of Three Symbiotic Endozoicomonas Bacteria.</title>
        <authorList>
            <person name="Neave M.J."/>
            <person name="Apprill A."/>
            <person name="Voolstra C.R."/>
        </authorList>
    </citation>
    <scope>NUCLEOTIDE SEQUENCE [LARGE SCALE GENOMIC DNA]</scope>
    <source>
        <strain evidence="2 3">DSM 25634</strain>
    </source>
</reference>
<proteinExistence type="predicted"/>
<evidence type="ECO:0000313" key="3">
    <source>
        <dbReference type="Proteomes" id="UP000028073"/>
    </source>
</evidence>
<dbReference type="CDD" id="cd16329">
    <property type="entry name" value="LolA_like"/>
    <property type="match status" value="1"/>
</dbReference>
<dbReference type="AlphaFoldDB" id="A0A081NMS8"/>
<dbReference type="OrthoDB" id="178023at2"/>
<name>A0A081NMS8_9GAMM</name>
<keyword evidence="3" id="KW-1185">Reference proteome</keyword>
<dbReference type="RefSeq" id="WP_034833778.1">
    <property type="nucleotide sequence ID" value="NZ_JOKH01000001.1"/>
</dbReference>
<dbReference type="Pfam" id="PF07044">
    <property type="entry name" value="DUF1329"/>
    <property type="match status" value="1"/>
</dbReference>
<dbReference type="STRING" id="1137799.GZ78_07745"/>
<evidence type="ECO:0008006" key="4">
    <source>
        <dbReference type="Google" id="ProtNLM"/>
    </source>
</evidence>
<dbReference type="Gene3D" id="2.50.20.10">
    <property type="entry name" value="Lipoprotein localisation LolA/LolB/LppX"/>
    <property type="match status" value="1"/>
</dbReference>
<protein>
    <recommendedName>
        <fullName evidence="4">Outer membrane lipoprotein-sorting protein</fullName>
    </recommendedName>
</protein>
<feature type="chain" id="PRO_5001760940" description="Outer membrane lipoprotein-sorting protein" evidence="1">
    <location>
        <begin position="26"/>
        <end position="457"/>
    </location>
</feature>